<feature type="region of interest" description="Disordered" evidence="1">
    <location>
        <begin position="223"/>
        <end position="244"/>
    </location>
</feature>
<name>A0A9P6BV60_9AGAR</name>
<evidence type="ECO:0000313" key="3">
    <source>
        <dbReference type="Proteomes" id="UP000807342"/>
    </source>
</evidence>
<sequence>MANFIRNAAGALNRNNAQNPGQYPDCQQAPVYNVWPQPQAPPQSYIIYQQPQQCHMPSRYSEEAPKFDGHPWSLKRFFEEIEILAKECNLNQRDQIIHTLRYLDGPDYDLWRSIPASMADSWDHFKQEIMAIYPGAEDDTRTYATQSLPYTSHPAPYTSQTASYTLQPSPYTSQPVLYTSQLAPYTSSPFISQPAPYNPQPAPYSSQPLTYAMQTYPTTPAAQMKRSTTDPEHAPEVLPAPYPAKLPTMASQSAMRILLRP</sequence>
<keyword evidence="3" id="KW-1185">Reference proteome</keyword>
<dbReference type="OrthoDB" id="3260546at2759"/>
<comment type="caution">
    <text evidence="2">The sequence shown here is derived from an EMBL/GenBank/DDBJ whole genome shotgun (WGS) entry which is preliminary data.</text>
</comment>
<dbReference type="Proteomes" id="UP000807342">
    <property type="component" value="Unassembled WGS sequence"/>
</dbReference>
<organism evidence="2 3">
    <name type="scientific">Macrolepiota fuliginosa MF-IS2</name>
    <dbReference type="NCBI Taxonomy" id="1400762"/>
    <lineage>
        <taxon>Eukaryota</taxon>
        <taxon>Fungi</taxon>
        <taxon>Dikarya</taxon>
        <taxon>Basidiomycota</taxon>
        <taxon>Agaricomycotina</taxon>
        <taxon>Agaricomycetes</taxon>
        <taxon>Agaricomycetidae</taxon>
        <taxon>Agaricales</taxon>
        <taxon>Agaricineae</taxon>
        <taxon>Agaricaceae</taxon>
        <taxon>Macrolepiota</taxon>
    </lineage>
</organism>
<dbReference type="AlphaFoldDB" id="A0A9P6BV60"/>
<reference evidence="2" key="1">
    <citation type="submission" date="2020-11" db="EMBL/GenBank/DDBJ databases">
        <authorList>
            <consortium name="DOE Joint Genome Institute"/>
            <person name="Ahrendt S."/>
            <person name="Riley R."/>
            <person name="Andreopoulos W."/>
            <person name="Labutti K."/>
            <person name="Pangilinan J."/>
            <person name="Ruiz-Duenas F.J."/>
            <person name="Barrasa J.M."/>
            <person name="Sanchez-Garcia M."/>
            <person name="Camarero S."/>
            <person name="Miyauchi S."/>
            <person name="Serrano A."/>
            <person name="Linde D."/>
            <person name="Babiker R."/>
            <person name="Drula E."/>
            <person name="Ayuso-Fernandez I."/>
            <person name="Pacheco R."/>
            <person name="Padilla G."/>
            <person name="Ferreira P."/>
            <person name="Barriuso J."/>
            <person name="Kellner H."/>
            <person name="Castanera R."/>
            <person name="Alfaro M."/>
            <person name="Ramirez L."/>
            <person name="Pisabarro A.G."/>
            <person name="Kuo A."/>
            <person name="Tritt A."/>
            <person name="Lipzen A."/>
            <person name="He G."/>
            <person name="Yan M."/>
            <person name="Ng V."/>
            <person name="Cullen D."/>
            <person name="Martin F."/>
            <person name="Rosso M.-N."/>
            <person name="Henrissat B."/>
            <person name="Hibbett D."/>
            <person name="Martinez A.T."/>
            <person name="Grigoriev I.V."/>
        </authorList>
    </citation>
    <scope>NUCLEOTIDE SEQUENCE</scope>
    <source>
        <strain evidence="2">MF-IS2</strain>
    </source>
</reference>
<evidence type="ECO:0000313" key="2">
    <source>
        <dbReference type="EMBL" id="KAF9440362.1"/>
    </source>
</evidence>
<protein>
    <submittedName>
        <fullName evidence="2">Uncharacterized protein</fullName>
    </submittedName>
</protein>
<dbReference type="EMBL" id="MU152594">
    <property type="protein sequence ID" value="KAF9440362.1"/>
    <property type="molecule type" value="Genomic_DNA"/>
</dbReference>
<gene>
    <name evidence="2" type="ORF">P691DRAFT_767868</name>
</gene>
<evidence type="ECO:0000256" key="1">
    <source>
        <dbReference type="SAM" id="MobiDB-lite"/>
    </source>
</evidence>
<accession>A0A9P6BV60</accession>
<proteinExistence type="predicted"/>